<dbReference type="InterPro" id="IPR013342">
    <property type="entry name" value="Mandelate_racemase_C"/>
</dbReference>
<protein>
    <recommendedName>
        <fullName evidence="7">Dipeptide epimerase</fullName>
        <ecNumber evidence="7">5.1.1.-</ecNumber>
    </recommendedName>
</protein>
<feature type="compositionally biased region" description="Polar residues" evidence="8">
    <location>
        <begin position="339"/>
        <end position="349"/>
    </location>
</feature>
<feature type="active site" description="Proton acceptor; specific for (S)-substrate epimerization" evidence="5">
    <location>
        <position position="252"/>
    </location>
</feature>
<keyword evidence="3 6" id="KW-0460">Magnesium</keyword>
<accession>A0A7V8V2M2</accession>
<dbReference type="InterPro" id="IPR029065">
    <property type="entry name" value="Enolase_C-like"/>
</dbReference>
<dbReference type="GO" id="GO:0046872">
    <property type="term" value="F:metal ion binding"/>
    <property type="evidence" value="ECO:0007669"/>
    <property type="project" value="UniProtKB-KW"/>
</dbReference>
<dbReference type="CDD" id="cd03319">
    <property type="entry name" value="L-Ala-DL-Glu_epimerase"/>
    <property type="match status" value="1"/>
</dbReference>
<dbReference type="InterPro" id="IPR034603">
    <property type="entry name" value="Dipeptide_epimerase"/>
</dbReference>
<evidence type="ECO:0000256" key="1">
    <source>
        <dbReference type="ARBA" id="ARBA00008031"/>
    </source>
</evidence>
<dbReference type="SFLD" id="SFLDS00001">
    <property type="entry name" value="Enolase"/>
    <property type="match status" value="1"/>
</dbReference>
<dbReference type="EC" id="5.1.1.-" evidence="7"/>
<dbReference type="Pfam" id="PF13378">
    <property type="entry name" value="MR_MLE_C"/>
    <property type="match status" value="1"/>
</dbReference>
<evidence type="ECO:0000256" key="6">
    <source>
        <dbReference type="PIRSR" id="PIRSR634603-3"/>
    </source>
</evidence>
<keyword evidence="11" id="KW-1185">Reference proteome</keyword>
<dbReference type="Gene3D" id="3.30.390.10">
    <property type="entry name" value="Enolase-like, N-terminal domain"/>
    <property type="match status" value="1"/>
</dbReference>
<dbReference type="Proteomes" id="UP000551616">
    <property type="component" value="Unassembled WGS sequence"/>
</dbReference>
<dbReference type="Pfam" id="PF02746">
    <property type="entry name" value="MR_MLE_N"/>
    <property type="match status" value="1"/>
</dbReference>
<feature type="domain" description="Mandelate racemase/muconate lactonizing enzyme C-terminal" evidence="9">
    <location>
        <begin position="135"/>
        <end position="226"/>
    </location>
</feature>
<dbReference type="SUPFAM" id="SSF51604">
    <property type="entry name" value="Enolase C-terminal domain-like"/>
    <property type="match status" value="1"/>
</dbReference>
<keyword evidence="4 7" id="KW-0413">Isomerase</keyword>
<gene>
    <name evidence="10" type="ORF">HOV93_09560</name>
</gene>
<dbReference type="SUPFAM" id="SSF54826">
    <property type="entry name" value="Enolase N-terminal domain-like"/>
    <property type="match status" value="1"/>
</dbReference>
<comment type="similarity">
    <text evidence="1 7">Belongs to the mandelate racemase/muconate lactonizing enzyme family.</text>
</comment>
<feature type="binding site" evidence="6">
    <location>
        <position position="178"/>
    </location>
    <ligand>
        <name>Mg(2+)</name>
        <dbReference type="ChEBI" id="CHEBI:18420"/>
    </ligand>
</feature>
<evidence type="ECO:0000256" key="3">
    <source>
        <dbReference type="ARBA" id="ARBA00022842"/>
    </source>
</evidence>
<dbReference type="InterPro" id="IPR036849">
    <property type="entry name" value="Enolase-like_C_sf"/>
</dbReference>
<dbReference type="PANTHER" id="PTHR48080:SF3">
    <property type="entry name" value="ENOLASE SUPERFAMILY MEMBER DDB_G0284701"/>
    <property type="match status" value="1"/>
</dbReference>
<feature type="active site" description="Proton acceptor; specific for (R)-substrate epimerization" evidence="5">
    <location>
        <position position="154"/>
    </location>
</feature>
<evidence type="ECO:0000256" key="2">
    <source>
        <dbReference type="ARBA" id="ARBA00022723"/>
    </source>
</evidence>
<evidence type="ECO:0000313" key="11">
    <source>
        <dbReference type="Proteomes" id="UP000551616"/>
    </source>
</evidence>
<dbReference type="Gene3D" id="3.20.20.120">
    <property type="entry name" value="Enolase-like C-terminal domain"/>
    <property type="match status" value="1"/>
</dbReference>
<evidence type="ECO:0000256" key="8">
    <source>
        <dbReference type="SAM" id="MobiDB-lite"/>
    </source>
</evidence>
<evidence type="ECO:0000256" key="5">
    <source>
        <dbReference type="PIRSR" id="PIRSR634603-1"/>
    </source>
</evidence>
<dbReference type="SFLD" id="SFLDG00180">
    <property type="entry name" value="muconate_cycloisomerase"/>
    <property type="match status" value="1"/>
</dbReference>
<feature type="binding site" evidence="6">
    <location>
        <position position="230"/>
    </location>
    <ligand>
        <name>Mg(2+)</name>
        <dbReference type="ChEBI" id="CHEBI:18420"/>
    </ligand>
</feature>
<evidence type="ECO:0000256" key="7">
    <source>
        <dbReference type="RuleBase" id="RU366006"/>
    </source>
</evidence>
<reference evidence="10 11" key="1">
    <citation type="submission" date="2020-05" db="EMBL/GenBank/DDBJ databases">
        <title>Bremerella alba sp. nov., a novel planctomycete isolated from the surface of the macroalga Fucus spiralis.</title>
        <authorList>
            <person name="Godinho O."/>
            <person name="Botelho R."/>
            <person name="Albuquerque L."/>
            <person name="Wiegand S."/>
            <person name="Da Costa M.S."/>
            <person name="Lobo-Da-Cunha A."/>
            <person name="Jogler C."/>
            <person name="Lage O.M."/>
        </authorList>
    </citation>
    <scope>NUCLEOTIDE SEQUENCE [LARGE SCALE GENOMIC DNA]</scope>
    <source>
        <strain evidence="10 11">FF15</strain>
    </source>
</reference>
<dbReference type="GO" id="GO:0016855">
    <property type="term" value="F:racemase and epimerase activity, acting on amino acids and derivatives"/>
    <property type="evidence" value="ECO:0007669"/>
    <property type="project" value="UniProtKB-UniRule"/>
</dbReference>
<dbReference type="EMBL" id="JABRWO010000002">
    <property type="protein sequence ID" value="MBA2113804.1"/>
    <property type="molecule type" value="Genomic_DNA"/>
</dbReference>
<evidence type="ECO:0000256" key="4">
    <source>
        <dbReference type="ARBA" id="ARBA00023235"/>
    </source>
</evidence>
<sequence>MKMILHECQLPLCHPFAISRGTTTMQRSLVVELEHEGISGFGEVTENSYYGYTLESIRSSLANIESFLSQYIAHSPADLWSEMKDRLQNMFALSALDMAGHDLHARRQGLQLYESWRLAWKQIPASSYTIGIAPIPKMIRKLQEQPGWDTYKIKLGTPEDIAIVEALRQHTTAAFRVDANCAWTVKQTMENADALVELGVEFIEQPLPANAPEADHRELFAKASLPIIADENCLEDSDVEKCEGKFHGVNIKLCKCGGLTPALKMLQEARSRSMKTMVGCMIESSIGISAAAHLCPLLDYVDLDGAVLLKQDPAVGVVLKQGEIQLSGRPGSGARLKTRPSTSSAAACF</sequence>
<dbReference type="AlphaFoldDB" id="A0A7V8V2M2"/>
<feature type="binding site" evidence="6">
    <location>
        <position position="204"/>
    </location>
    <ligand>
        <name>Mg(2+)</name>
        <dbReference type="ChEBI" id="CHEBI:18420"/>
    </ligand>
</feature>
<keyword evidence="2 6" id="KW-0479">Metal-binding</keyword>
<dbReference type="InterPro" id="IPR029017">
    <property type="entry name" value="Enolase-like_N"/>
</dbReference>
<comment type="caution">
    <text evidence="10">The sequence shown here is derived from an EMBL/GenBank/DDBJ whole genome shotgun (WGS) entry which is preliminary data.</text>
</comment>
<feature type="region of interest" description="Disordered" evidence="8">
    <location>
        <begin position="329"/>
        <end position="349"/>
    </location>
</feature>
<dbReference type="PANTHER" id="PTHR48080">
    <property type="entry name" value="D-GALACTONATE DEHYDRATASE-RELATED"/>
    <property type="match status" value="1"/>
</dbReference>
<evidence type="ECO:0000313" key="10">
    <source>
        <dbReference type="EMBL" id="MBA2113804.1"/>
    </source>
</evidence>
<dbReference type="InterPro" id="IPR034593">
    <property type="entry name" value="DgoD-like"/>
</dbReference>
<organism evidence="10 11">
    <name type="scientific">Bremerella alba</name>
    <dbReference type="NCBI Taxonomy" id="980252"/>
    <lineage>
        <taxon>Bacteria</taxon>
        <taxon>Pseudomonadati</taxon>
        <taxon>Planctomycetota</taxon>
        <taxon>Planctomycetia</taxon>
        <taxon>Pirellulales</taxon>
        <taxon>Pirellulaceae</taxon>
        <taxon>Bremerella</taxon>
    </lineage>
</organism>
<dbReference type="SMART" id="SM00922">
    <property type="entry name" value="MR_MLE"/>
    <property type="match status" value="1"/>
</dbReference>
<dbReference type="InterPro" id="IPR013341">
    <property type="entry name" value="Mandelate_racemase_N_dom"/>
</dbReference>
<proteinExistence type="inferred from homology"/>
<evidence type="ECO:0000259" key="9">
    <source>
        <dbReference type="SMART" id="SM00922"/>
    </source>
</evidence>
<comment type="cofactor">
    <cofactor evidence="6 7">
        <name>Mg(2+)</name>
        <dbReference type="ChEBI" id="CHEBI:18420"/>
    </cofactor>
    <text evidence="6 7">Binds 1 Mg(2+) ion per subunit.</text>
</comment>
<name>A0A7V8V2M2_9BACT</name>